<sequence length="73" mass="8194">MKTLSPTSICRCDSFPFLKRQRATDFREPTAPRAKIRSPRANPLGTPRLNEPVDSWSGPKNEVGHPVQICDSM</sequence>
<protein>
    <submittedName>
        <fullName evidence="2">Uncharacterized protein</fullName>
    </submittedName>
</protein>
<dbReference type="EMBL" id="CP036348">
    <property type="protein sequence ID" value="QDV67099.1"/>
    <property type="molecule type" value="Genomic_DNA"/>
</dbReference>
<feature type="region of interest" description="Disordered" evidence="1">
    <location>
        <begin position="23"/>
        <end position="73"/>
    </location>
</feature>
<evidence type="ECO:0000313" key="3">
    <source>
        <dbReference type="Proteomes" id="UP000315082"/>
    </source>
</evidence>
<evidence type="ECO:0000256" key="1">
    <source>
        <dbReference type="SAM" id="MobiDB-lite"/>
    </source>
</evidence>
<accession>A0A518JNG6</accession>
<dbReference type="KEGG" id="rcf:Poly24_07900"/>
<keyword evidence="3" id="KW-1185">Reference proteome</keyword>
<evidence type="ECO:0000313" key="2">
    <source>
        <dbReference type="EMBL" id="QDV67099.1"/>
    </source>
</evidence>
<dbReference type="Proteomes" id="UP000315082">
    <property type="component" value="Chromosome"/>
</dbReference>
<organism evidence="2 3">
    <name type="scientific">Rosistilla carotiformis</name>
    <dbReference type="NCBI Taxonomy" id="2528017"/>
    <lineage>
        <taxon>Bacteria</taxon>
        <taxon>Pseudomonadati</taxon>
        <taxon>Planctomycetota</taxon>
        <taxon>Planctomycetia</taxon>
        <taxon>Pirellulales</taxon>
        <taxon>Pirellulaceae</taxon>
        <taxon>Rosistilla</taxon>
    </lineage>
</organism>
<gene>
    <name evidence="2" type="ORF">Poly24_07900</name>
</gene>
<reference evidence="2 3" key="1">
    <citation type="submission" date="2019-02" db="EMBL/GenBank/DDBJ databases">
        <title>Deep-cultivation of Planctomycetes and their phenomic and genomic characterization uncovers novel biology.</title>
        <authorList>
            <person name="Wiegand S."/>
            <person name="Jogler M."/>
            <person name="Boedeker C."/>
            <person name="Pinto D."/>
            <person name="Vollmers J."/>
            <person name="Rivas-Marin E."/>
            <person name="Kohn T."/>
            <person name="Peeters S.H."/>
            <person name="Heuer A."/>
            <person name="Rast P."/>
            <person name="Oberbeckmann S."/>
            <person name="Bunk B."/>
            <person name="Jeske O."/>
            <person name="Meyerdierks A."/>
            <person name="Storesund J.E."/>
            <person name="Kallscheuer N."/>
            <person name="Luecker S."/>
            <person name="Lage O.M."/>
            <person name="Pohl T."/>
            <person name="Merkel B.J."/>
            <person name="Hornburger P."/>
            <person name="Mueller R.-W."/>
            <person name="Bruemmer F."/>
            <person name="Labrenz M."/>
            <person name="Spormann A.M."/>
            <person name="Op den Camp H."/>
            <person name="Overmann J."/>
            <person name="Amann R."/>
            <person name="Jetten M.S.M."/>
            <person name="Mascher T."/>
            <person name="Medema M.H."/>
            <person name="Devos D.P."/>
            <person name="Kaster A.-K."/>
            <person name="Ovreas L."/>
            <person name="Rohde M."/>
            <person name="Galperin M.Y."/>
            <person name="Jogler C."/>
        </authorList>
    </citation>
    <scope>NUCLEOTIDE SEQUENCE [LARGE SCALE GENOMIC DNA]</scope>
    <source>
        <strain evidence="2 3">Poly24</strain>
    </source>
</reference>
<name>A0A518JNG6_9BACT</name>
<proteinExistence type="predicted"/>
<dbReference type="AlphaFoldDB" id="A0A518JNG6"/>